<dbReference type="EMBL" id="JBBPBN010000015">
    <property type="protein sequence ID" value="KAK9023159.1"/>
    <property type="molecule type" value="Genomic_DNA"/>
</dbReference>
<proteinExistence type="predicted"/>
<gene>
    <name evidence="1" type="ORF">V6N11_003387</name>
</gene>
<name>A0ABR2SDC7_9ROSI</name>
<comment type="caution">
    <text evidence="1">The sequence shown here is derived from an EMBL/GenBank/DDBJ whole genome shotgun (WGS) entry which is preliminary data.</text>
</comment>
<reference evidence="1 2" key="1">
    <citation type="journal article" date="2024" name="G3 (Bethesda)">
        <title>Genome assembly of Hibiscus sabdariffa L. provides insights into metabolisms of medicinal natural products.</title>
        <authorList>
            <person name="Kim T."/>
        </authorList>
    </citation>
    <scope>NUCLEOTIDE SEQUENCE [LARGE SCALE GENOMIC DNA]</scope>
    <source>
        <strain evidence="1">TK-2024</strain>
        <tissue evidence="1">Old leaves</tissue>
    </source>
</reference>
<dbReference type="Proteomes" id="UP001396334">
    <property type="component" value="Unassembled WGS sequence"/>
</dbReference>
<keyword evidence="2" id="KW-1185">Reference proteome</keyword>
<organism evidence="1 2">
    <name type="scientific">Hibiscus sabdariffa</name>
    <name type="common">roselle</name>
    <dbReference type="NCBI Taxonomy" id="183260"/>
    <lineage>
        <taxon>Eukaryota</taxon>
        <taxon>Viridiplantae</taxon>
        <taxon>Streptophyta</taxon>
        <taxon>Embryophyta</taxon>
        <taxon>Tracheophyta</taxon>
        <taxon>Spermatophyta</taxon>
        <taxon>Magnoliopsida</taxon>
        <taxon>eudicotyledons</taxon>
        <taxon>Gunneridae</taxon>
        <taxon>Pentapetalae</taxon>
        <taxon>rosids</taxon>
        <taxon>malvids</taxon>
        <taxon>Malvales</taxon>
        <taxon>Malvaceae</taxon>
        <taxon>Malvoideae</taxon>
        <taxon>Hibiscus</taxon>
    </lineage>
</organism>
<protein>
    <submittedName>
        <fullName evidence="1">Uncharacterized protein</fullName>
    </submittedName>
</protein>
<sequence length="98" mass="10776">MRADTWPFTCEEWDYRWCVRERERGGGRGWFLVRGAPLGRGMGGGGSTFGYGASRWGPLPWMDHVGAAQAQLDSSHCLPLTNGFRVMHPAPSPLGQIG</sequence>
<evidence type="ECO:0000313" key="1">
    <source>
        <dbReference type="EMBL" id="KAK9023159.1"/>
    </source>
</evidence>
<accession>A0ABR2SDC7</accession>
<evidence type="ECO:0000313" key="2">
    <source>
        <dbReference type="Proteomes" id="UP001396334"/>
    </source>
</evidence>